<dbReference type="EMBL" id="GL883102">
    <property type="protein sequence ID" value="EGG08083.1"/>
    <property type="molecule type" value="Genomic_DNA"/>
</dbReference>
<reference evidence="2" key="1">
    <citation type="journal article" date="2011" name="Proc. Natl. Acad. Sci. U.S.A.">
        <title>Obligate biotrophy features unraveled by the genomic analysis of rust fungi.</title>
        <authorList>
            <person name="Duplessis S."/>
            <person name="Cuomo C.A."/>
            <person name="Lin Y.-C."/>
            <person name="Aerts A."/>
            <person name="Tisserant E."/>
            <person name="Veneault-Fourrey C."/>
            <person name="Joly D.L."/>
            <person name="Hacquard S."/>
            <person name="Amselem J."/>
            <person name="Cantarel B.L."/>
            <person name="Chiu R."/>
            <person name="Coutinho P.M."/>
            <person name="Feau N."/>
            <person name="Field M."/>
            <person name="Frey P."/>
            <person name="Gelhaye E."/>
            <person name="Goldberg J."/>
            <person name="Grabherr M.G."/>
            <person name="Kodira C.D."/>
            <person name="Kohler A."/>
            <person name="Kuees U."/>
            <person name="Lindquist E.A."/>
            <person name="Lucas S.M."/>
            <person name="Mago R."/>
            <person name="Mauceli E."/>
            <person name="Morin E."/>
            <person name="Murat C."/>
            <person name="Pangilinan J.L."/>
            <person name="Park R."/>
            <person name="Pearson M."/>
            <person name="Quesneville H."/>
            <person name="Rouhier N."/>
            <person name="Sakthikumar S."/>
            <person name="Salamov A.A."/>
            <person name="Schmutz J."/>
            <person name="Selles B."/>
            <person name="Shapiro H."/>
            <person name="Tanguay P."/>
            <person name="Tuskan G.A."/>
            <person name="Henrissat B."/>
            <person name="Van de Peer Y."/>
            <person name="Rouze P."/>
            <person name="Ellis J.G."/>
            <person name="Dodds P.N."/>
            <person name="Schein J.E."/>
            <person name="Zhong S."/>
            <person name="Hamelin R.C."/>
            <person name="Grigoriev I.V."/>
            <person name="Szabo L.J."/>
            <person name="Martin F."/>
        </authorList>
    </citation>
    <scope>NUCLEOTIDE SEQUENCE [LARGE SCALE GENOMIC DNA]</scope>
    <source>
        <strain evidence="2">98AG31 / pathotype 3-4-7</strain>
    </source>
</reference>
<accession>F4RHS7</accession>
<sequence>MRQITRSMFELLAGLSYALVTKHSHSRPTVCTSSAKKQSTTSEVHTTTDVWPVPVELFDIRVSYDGPHLYRFHDLKGPRRRGPPSVCHRFRCGPLIKPHLYLRPAAIRFHLTQQTPIVTSAMPYPAILNTTLTTAYDAIPVGGDEFMPYYSNSTEIIMKDAQAVPLQALGHVIPQERLRANRSYQLSGPLGVDPATGQATITFCSETRTFLGCDPPPHALLAGHAVLTGIGKVTDFHLDDVEEMGGWHLTVNAQHEYYDPLV</sequence>
<name>F4RHS7_MELLP</name>
<dbReference type="GeneID" id="18933752"/>
<dbReference type="HOGENOM" id="CLU_1062013_0_0_1"/>
<protein>
    <submittedName>
        <fullName evidence="1">Uncharacterized protein</fullName>
    </submittedName>
</protein>
<gene>
    <name evidence="1" type="ORF">MELLADRAFT_85176</name>
</gene>
<dbReference type="Proteomes" id="UP000001072">
    <property type="component" value="Unassembled WGS sequence"/>
</dbReference>
<dbReference type="VEuPathDB" id="FungiDB:MELLADRAFT_85176"/>
<dbReference type="KEGG" id="mlr:MELLADRAFT_85176"/>
<organism evidence="2">
    <name type="scientific">Melampsora larici-populina (strain 98AG31 / pathotype 3-4-7)</name>
    <name type="common">Poplar leaf rust fungus</name>
    <dbReference type="NCBI Taxonomy" id="747676"/>
    <lineage>
        <taxon>Eukaryota</taxon>
        <taxon>Fungi</taxon>
        <taxon>Dikarya</taxon>
        <taxon>Basidiomycota</taxon>
        <taxon>Pucciniomycotina</taxon>
        <taxon>Pucciniomycetes</taxon>
        <taxon>Pucciniales</taxon>
        <taxon>Melampsoraceae</taxon>
        <taxon>Melampsora</taxon>
    </lineage>
</organism>
<dbReference type="AlphaFoldDB" id="F4RHS7"/>
<evidence type="ECO:0000313" key="1">
    <source>
        <dbReference type="EMBL" id="EGG08083.1"/>
    </source>
</evidence>
<proteinExistence type="predicted"/>
<dbReference type="RefSeq" id="XP_007408848.1">
    <property type="nucleotide sequence ID" value="XM_007408786.1"/>
</dbReference>
<evidence type="ECO:0000313" key="2">
    <source>
        <dbReference type="Proteomes" id="UP000001072"/>
    </source>
</evidence>
<keyword evidence="2" id="KW-1185">Reference proteome</keyword>
<dbReference type="InParanoid" id="F4RHS7"/>